<protein>
    <recommendedName>
        <fullName evidence="1">GIY-YIG domain-containing protein</fullName>
    </recommendedName>
</protein>
<dbReference type="OrthoDB" id="3193269at2"/>
<gene>
    <name evidence="2" type="ORF">C823_01791</name>
</gene>
<feature type="domain" description="GIY-YIG" evidence="1">
    <location>
        <begin position="26"/>
        <end position="60"/>
    </location>
</feature>
<sequence>MANIEIRTFDYHKNSDDSWALPFDYHCLYILENGKEAYVGETKDVRRRSKEHGKAGDVCYGHAFTRISV</sequence>
<dbReference type="Pfam" id="PF01541">
    <property type="entry name" value="GIY-YIG"/>
    <property type="match status" value="1"/>
</dbReference>
<accession>N2AW90</accession>
<evidence type="ECO:0000259" key="1">
    <source>
        <dbReference type="Pfam" id="PF01541"/>
    </source>
</evidence>
<dbReference type="AlphaFoldDB" id="N2AW90"/>
<dbReference type="PATRIC" id="fig|1235802.3.peg.1896"/>
<proteinExistence type="predicted"/>
<keyword evidence="3" id="KW-1185">Reference proteome</keyword>
<evidence type="ECO:0000313" key="2">
    <source>
        <dbReference type="EMBL" id="EMZ28764.1"/>
    </source>
</evidence>
<name>N2AW90_9FIRM</name>
<dbReference type="Proteomes" id="UP000012589">
    <property type="component" value="Unassembled WGS sequence"/>
</dbReference>
<reference evidence="2 3" key="1">
    <citation type="journal article" date="2014" name="Genome Announc.">
        <title>Draft genome sequences of the altered schaedler flora, a defined bacterial community from gnotobiotic mice.</title>
        <authorList>
            <person name="Wannemuehler M.J."/>
            <person name="Overstreet A.M."/>
            <person name="Ward D.V."/>
            <person name="Phillips G.J."/>
        </authorList>
    </citation>
    <scope>NUCLEOTIDE SEQUENCE [LARGE SCALE GENOMIC DNA]</scope>
    <source>
        <strain evidence="2 3">ASF492</strain>
    </source>
</reference>
<dbReference type="HOGENOM" id="CLU_2769686_0_0_9"/>
<dbReference type="InterPro" id="IPR000305">
    <property type="entry name" value="GIY-YIG_endonuc"/>
</dbReference>
<organism evidence="2 3">
    <name type="scientific">Eubacterium plexicaudatum ASF492</name>
    <dbReference type="NCBI Taxonomy" id="1235802"/>
    <lineage>
        <taxon>Bacteria</taxon>
        <taxon>Bacillati</taxon>
        <taxon>Bacillota</taxon>
        <taxon>Clostridia</taxon>
        <taxon>Eubacteriales</taxon>
        <taxon>Eubacteriaceae</taxon>
        <taxon>Eubacterium</taxon>
    </lineage>
</organism>
<dbReference type="STRING" id="1235802.C823_01791"/>
<evidence type="ECO:0000313" key="3">
    <source>
        <dbReference type="Proteomes" id="UP000012589"/>
    </source>
</evidence>
<dbReference type="EMBL" id="AQFT01000057">
    <property type="protein sequence ID" value="EMZ28764.1"/>
    <property type="molecule type" value="Genomic_DNA"/>
</dbReference>
<comment type="caution">
    <text evidence="2">The sequence shown here is derived from an EMBL/GenBank/DDBJ whole genome shotgun (WGS) entry which is preliminary data.</text>
</comment>